<protein>
    <submittedName>
        <fullName evidence="4">Response regulator</fullName>
    </submittedName>
</protein>
<proteinExistence type="predicted"/>
<evidence type="ECO:0000256" key="2">
    <source>
        <dbReference type="PROSITE-ProRule" id="PRU00169"/>
    </source>
</evidence>
<dbReference type="Proteomes" id="UP001359886">
    <property type="component" value="Unassembled WGS sequence"/>
</dbReference>
<dbReference type="PROSITE" id="PS50110">
    <property type="entry name" value="RESPONSE_REGULATORY"/>
    <property type="match status" value="1"/>
</dbReference>
<gene>
    <name evidence="4" type="ORF">V3330_02070</name>
</gene>
<name>A0AAW9R512_9GAMM</name>
<dbReference type="PANTHER" id="PTHR44591:SF3">
    <property type="entry name" value="RESPONSE REGULATORY DOMAIN-CONTAINING PROTEIN"/>
    <property type="match status" value="1"/>
</dbReference>
<reference evidence="4 5" key="1">
    <citation type="submission" date="2024-02" db="EMBL/GenBank/DDBJ databases">
        <title>A novel Wenzhouxiangellaceae bacterium, isolated from coastal sediments.</title>
        <authorList>
            <person name="Du Z.-J."/>
            <person name="Ye Y.-Q."/>
            <person name="Zhang X.-Y."/>
        </authorList>
    </citation>
    <scope>NUCLEOTIDE SEQUENCE [LARGE SCALE GENOMIC DNA]</scope>
    <source>
        <strain evidence="4 5">CH-27</strain>
    </source>
</reference>
<comment type="caution">
    <text evidence="4">The sequence shown here is derived from an EMBL/GenBank/DDBJ whole genome shotgun (WGS) entry which is preliminary data.</text>
</comment>
<dbReference type="Pfam" id="PF00072">
    <property type="entry name" value="Response_reg"/>
    <property type="match status" value="1"/>
</dbReference>
<dbReference type="InterPro" id="IPR001789">
    <property type="entry name" value="Sig_transdc_resp-reg_receiver"/>
</dbReference>
<feature type="modified residue" description="4-aspartylphosphate" evidence="2">
    <location>
        <position position="57"/>
    </location>
</feature>
<dbReference type="SMART" id="SM00448">
    <property type="entry name" value="REC"/>
    <property type="match status" value="1"/>
</dbReference>
<evidence type="ECO:0000313" key="4">
    <source>
        <dbReference type="EMBL" id="MEJ8566399.1"/>
    </source>
</evidence>
<organism evidence="4 5">
    <name type="scientific">Elongatibacter sediminis</name>
    <dbReference type="NCBI Taxonomy" id="3119006"/>
    <lineage>
        <taxon>Bacteria</taxon>
        <taxon>Pseudomonadati</taxon>
        <taxon>Pseudomonadota</taxon>
        <taxon>Gammaproteobacteria</taxon>
        <taxon>Chromatiales</taxon>
        <taxon>Wenzhouxiangellaceae</taxon>
        <taxon>Elongatibacter</taxon>
    </lineage>
</organism>
<dbReference type="AlphaFoldDB" id="A0AAW9R512"/>
<sequence length="130" mass="13965">MSKSLQTVLYAEDDPDIQNIARIALERVGGLTVEICDSGTALLAAVEHITPDLILLDVMMPGVDGPQTLATLQSDSRTAGIPVIFITAKGQTSEIEHLRSLGAIGVVRKPFDPMTLADQVRAIWDENVRG</sequence>
<dbReference type="InterPro" id="IPR011006">
    <property type="entry name" value="CheY-like_superfamily"/>
</dbReference>
<dbReference type="SUPFAM" id="SSF52172">
    <property type="entry name" value="CheY-like"/>
    <property type="match status" value="1"/>
</dbReference>
<dbReference type="RefSeq" id="WP_354693719.1">
    <property type="nucleotide sequence ID" value="NZ_JAZHOG010000001.1"/>
</dbReference>
<keyword evidence="5" id="KW-1185">Reference proteome</keyword>
<feature type="domain" description="Response regulatory" evidence="3">
    <location>
        <begin position="7"/>
        <end position="124"/>
    </location>
</feature>
<dbReference type="GO" id="GO:0000160">
    <property type="term" value="P:phosphorelay signal transduction system"/>
    <property type="evidence" value="ECO:0007669"/>
    <property type="project" value="InterPro"/>
</dbReference>
<dbReference type="EMBL" id="JAZHOG010000001">
    <property type="protein sequence ID" value="MEJ8566399.1"/>
    <property type="molecule type" value="Genomic_DNA"/>
</dbReference>
<dbReference type="InterPro" id="IPR050595">
    <property type="entry name" value="Bact_response_regulator"/>
</dbReference>
<evidence type="ECO:0000313" key="5">
    <source>
        <dbReference type="Proteomes" id="UP001359886"/>
    </source>
</evidence>
<evidence type="ECO:0000256" key="1">
    <source>
        <dbReference type="ARBA" id="ARBA00022553"/>
    </source>
</evidence>
<dbReference type="PANTHER" id="PTHR44591">
    <property type="entry name" value="STRESS RESPONSE REGULATOR PROTEIN 1"/>
    <property type="match status" value="1"/>
</dbReference>
<accession>A0AAW9R512</accession>
<dbReference type="Gene3D" id="3.40.50.2300">
    <property type="match status" value="1"/>
</dbReference>
<keyword evidence="1 2" id="KW-0597">Phosphoprotein</keyword>
<evidence type="ECO:0000259" key="3">
    <source>
        <dbReference type="PROSITE" id="PS50110"/>
    </source>
</evidence>